<reference evidence="1 2" key="1">
    <citation type="submission" date="2019-05" db="EMBL/GenBank/DDBJ databases">
        <title>Another draft genome of Portunus trituberculatus and its Hox gene families provides insights of decapod evolution.</title>
        <authorList>
            <person name="Jeong J.-H."/>
            <person name="Song I."/>
            <person name="Kim S."/>
            <person name="Choi T."/>
            <person name="Kim D."/>
            <person name="Ryu S."/>
            <person name="Kim W."/>
        </authorList>
    </citation>
    <scope>NUCLEOTIDE SEQUENCE [LARGE SCALE GENOMIC DNA]</scope>
    <source>
        <tissue evidence="1">Muscle</tissue>
    </source>
</reference>
<evidence type="ECO:0000313" key="1">
    <source>
        <dbReference type="EMBL" id="MPC68627.1"/>
    </source>
</evidence>
<gene>
    <name evidence="1" type="ORF">E2C01_062830</name>
</gene>
<keyword evidence="2" id="KW-1185">Reference proteome</keyword>
<name>A0A5B7HH60_PORTR</name>
<protein>
    <submittedName>
        <fullName evidence="1">Uncharacterized protein</fullName>
    </submittedName>
</protein>
<dbReference type="EMBL" id="VSRR010028132">
    <property type="protein sequence ID" value="MPC68627.1"/>
    <property type="molecule type" value="Genomic_DNA"/>
</dbReference>
<sequence length="70" mass="7797">MRDRSVSVSRQARLINNISCIFDGGTQGHSLNSTRLRRSPPLLHFREAEAFHNPGHVPRGDTRATTLCLA</sequence>
<dbReference type="Proteomes" id="UP000324222">
    <property type="component" value="Unassembled WGS sequence"/>
</dbReference>
<proteinExistence type="predicted"/>
<comment type="caution">
    <text evidence="1">The sequence shown here is derived from an EMBL/GenBank/DDBJ whole genome shotgun (WGS) entry which is preliminary data.</text>
</comment>
<evidence type="ECO:0000313" key="2">
    <source>
        <dbReference type="Proteomes" id="UP000324222"/>
    </source>
</evidence>
<organism evidence="1 2">
    <name type="scientific">Portunus trituberculatus</name>
    <name type="common">Swimming crab</name>
    <name type="synonym">Neptunus trituberculatus</name>
    <dbReference type="NCBI Taxonomy" id="210409"/>
    <lineage>
        <taxon>Eukaryota</taxon>
        <taxon>Metazoa</taxon>
        <taxon>Ecdysozoa</taxon>
        <taxon>Arthropoda</taxon>
        <taxon>Crustacea</taxon>
        <taxon>Multicrustacea</taxon>
        <taxon>Malacostraca</taxon>
        <taxon>Eumalacostraca</taxon>
        <taxon>Eucarida</taxon>
        <taxon>Decapoda</taxon>
        <taxon>Pleocyemata</taxon>
        <taxon>Brachyura</taxon>
        <taxon>Eubrachyura</taxon>
        <taxon>Portunoidea</taxon>
        <taxon>Portunidae</taxon>
        <taxon>Portuninae</taxon>
        <taxon>Portunus</taxon>
    </lineage>
</organism>
<dbReference type="AlphaFoldDB" id="A0A5B7HH60"/>
<accession>A0A5B7HH60</accession>